<evidence type="ECO:0000256" key="2">
    <source>
        <dbReference type="ARBA" id="ARBA00022448"/>
    </source>
</evidence>
<dbReference type="InterPro" id="IPR047218">
    <property type="entry name" value="YocR/YhdH-like"/>
</dbReference>
<dbReference type="NCBIfam" id="NF037979">
    <property type="entry name" value="Na_transp"/>
    <property type="match status" value="1"/>
</dbReference>
<dbReference type="PRINTS" id="PR00176">
    <property type="entry name" value="NANEUSMPORT"/>
</dbReference>
<feature type="transmembrane region" description="Helical" evidence="6">
    <location>
        <begin position="12"/>
        <end position="31"/>
    </location>
</feature>
<dbReference type="PROSITE" id="PS50267">
    <property type="entry name" value="NA_NEUROTRAN_SYMP_3"/>
    <property type="match status" value="1"/>
</dbReference>
<keyword evidence="3 6" id="KW-0812">Transmembrane</keyword>
<feature type="transmembrane region" description="Helical" evidence="6">
    <location>
        <begin position="258"/>
        <end position="282"/>
    </location>
</feature>
<keyword evidence="4 6" id="KW-1133">Transmembrane helix</keyword>
<feature type="transmembrane region" description="Helical" evidence="6">
    <location>
        <begin position="348"/>
        <end position="368"/>
    </location>
</feature>
<evidence type="ECO:0000256" key="5">
    <source>
        <dbReference type="ARBA" id="ARBA00023136"/>
    </source>
</evidence>
<evidence type="ECO:0000313" key="7">
    <source>
        <dbReference type="EMBL" id="HIV13820.1"/>
    </source>
</evidence>
<dbReference type="Proteomes" id="UP000886723">
    <property type="component" value="Unassembled WGS sequence"/>
</dbReference>
<feature type="transmembrane region" description="Helical" evidence="6">
    <location>
        <begin position="306"/>
        <end position="328"/>
    </location>
</feature>
<dbReference type="InterPro" id="IPR037272">
    <property type="entry name" value="SNS_sf"/>
</dbReference>
<sequence length="456" mass="50292">MQEREKLKSRLGFLLISAGCAIGVGNVWKFPYMAGQGGGGTFLLFYVLFLVIMGLPIMTMEFAVGRASQKSPVKAYQALEKPGQKWHIHGYITLIGCYLLMMFYTTVTGWMLHYFFLTAKGTFEGLDAAGVETAFNDMLSQPLVMGGWMVLVVVVCMFICSRGLQNGLEKITKVMMLALMVLMLVLAINSCLLDGAGEGLKFYLLPDFDRMMESGIGNTIVGAMNQSFFTLSLGIGAMAIFGSYIGKERSLLGESINVALLDTFVAFTAGLIIFPACFSYGVDQTAGPSLIFITLPNIFNHMPLGRMWGCLFFICMTFAAISTVLAVFENIITCGMELTGCSRKKSALVNLVLIIVLSLPCVLGYNVWAWDGFKIFGGTIMDLEDFLVSNILLPLGSVVYLLFCVSRYGWGWDNFIKEANTGKGAKIAKWMRGYLTFILPLIVLFIFGYGIYDKFF</sequence>
<dbReference type="EMBL" id="DVON01000250">
    <property type="protein sequence ID" value="HIV13820.1"/>
    <property type="molecule type" value="Genomic_DNA"/>
</dbReference>
<reference evidence="7" key="2">
    <citation type="journal article" date="2021" name="PeerJ">
        <title>Extensive microbial diversity within the chicken gut microbiome revealed by metagenomics and culture.</title>
        <authorList>
            <person name="Gilroy R."/>
            <person name="Ravi A."/>
            <person name="Getino M."/>
            <person name="Pursley I."/>
            <person name="Horton D.L."/>
            <person name="Alikhan N.F."/>
            <person name="Baker D."/>
            <person name="Gharbi K."/>
            <person name="Hall N."/>
            <person name="Watson M."/>
            <person name="Adriaenssens E.M."/>
            <person name="Foster-Nyarko E."/>
            <person name="Jarju S."/>
            <person name="Secka A."/>
            <person name="Antonio M."/>
            <person name="Oren A."/>
            <person name="Chaudhuri R.R."/>
            <person name="La Ragione R."/>
            <person name="Hildebrand F."/>
            <person name="Pallen M.J."/>
        </authorList>
    </citation>
    <scope>NUCLEOTIDE SEQUENCE</scope>
    <source>
        <strain evidence="7">ChiBcec2-4451</strain>
    </source>
</reference>
<reference evidence="7" key="1">
    <citation type="submission" date="2020-10" db="EMBL/GenBank/DDBJ databases">
        <authorList>
            <person name="Gilroy R."/>
        </authorList>
    </citation>
    <scope>NUCLEOTIDE SEQUENCE</scope>
    <source>
        <strain evidence="7">ChiBcec2-4451</strain>
    </source>
</reference>
<evidence type="ECO:0000256" key="4">
    <source>
        <dbReference type="ARBA" id="ARBA00022989"/>
    </source>
</evidence>
<dbReference type="Pfam" id="PF00209">
    <property type="entry name" value="SNF"/>
    <property type="match status" value="2"/>
</dbReference>
<protein>
    <submittedName>
        <fullName evidence="7">Sodium-dependent transporter</fullName>
    </submittedName>
</protein>
<dbReference type="InterPro" id="IPR000175">
    <property type="entry name" value="Na/ntran_symport"/>
</dbReference>
<dbReference type="SUPFAM" id="SSF161070">
    <property type="entry name" value="SNF-like"/>
    <property type="match status" value="1"/>
</dbReference>
<feature type="transmembrane region" description="Helical" evidence="6">
    <location>
        <begin position="228"/>
        <end position="246"/>
    </location>
</feature>
<organism evidence="7 8">
    <name type="scientific">Candidatus Pullilachnospira stercoravium</name>
    <dbReference type="NCBI Taxonomy" id="2840913"/>
    <lineage>
        <taxon>Bacteria</taxon>
        <taxon>Bacillati</taxon>
        <taxon>Bacillota</taxon>
        <taxon>Clostridia</taxon>
        <taxon>Lachnospirales</taxon>
        <taxon>Lachnospiraceae</taxon>
        <taxon>Lachnospiraceae incertae sedis</taxon>
        <taxon>Candidatus Pullilachnospira</taxon>
    </lineage>
</organism>
<keyword evidence="2" id="KW-0813">Transport</keyword>
<evidence type="ECO:0000256" key="6">
    <source>
        <dbReference type="SAM" id="Phobius"/>
    </source>
</evidence>
<comment type="caution">
    <text evidence="7">The sequence shown here is derived from an EMBL/GenBank/DDBJ whole genome shotgun (WGS) entry which is preliminary data.</text>
</comment>
<feature type="transmembrane region" description="Helical" evidence="6">
    <location>
        <begin position="388"/>
        <end position="410"/>
    </location>
</feature>
<dbReference type="PANTHER" id="PTHR42948:SF1">
    <property type="entry name" value="TRANSPORTER"/>
    <property type="match status" value="1"/>
</dbReference>
<comment type="subcellular location">
    <subcellularLocation>
        <location evidence="1">Membrane</location>
        <topology evidence="1">Multi-pass membrane protein</topology>
    </subcellularLocation>
</comment>
<gene>
    <name evidence="7" type="ORF">IAA63_11870</name>
</gene>
<dbReference type="GO" id="GO:0016020">
    <property type="term" value="C:membrane"/>
    <property type="evidence" value="ECO:0007669"/>
    <property type="project" value="UniProtKB-SubCell"/>
</dbReference>
<feature type="transmembrane region" description="Helical" evidence="6">
    <location>
        <begin position="91"/>
        <end position="116"/>
    </location>
</feature>
<dbReference type="AlphaFoldDB" id="A0A9D1NXC8"/>
<evidence type="ECO:0000256" key="3">
    <source>
        <dbReference type="ARBA" id="ARBA00022692"/>
    </source>
</evidence>
<proteinExistence type="predicted"/>
<name>A0A9D1NXC8_9FIRM</name>
<feature type="transmembrane region" description="Helical" evidence="6">
    <location>
        <begin position="145"/>
        <end position="164"/>
    </location>
</feature>
<keyword evidence="5 6" id="KW-0472">Membrane</keyword>
<feature type="transmembrane region" description="Helical" evidence="6">
    <location>
        <begin position="431"/>
        <end position="452"/>
    </location>
</feature>
<feature type="transmembrane region" description="Helical" evidence="6">
    <location>
        <begin position="43"/>
        <end position="64"/>
    </location>
</feature>
<dbReference type="CDD" id="cd10336">
    <property type="entry name" value="SLC6sbd_Tyt1-Like"/>
    <property type="match status" value="1"/>
</dbReference>
<evidence type="ECO:0000313" key="8">
    <source>
        <dbReference type="Proteomes" id="UP000886723"/>
    </source>
</evidence>
<feature type="transmembrane region" description="Helical" evidence="6">
    <location>
        <begin position="176"/>
        <end position="196"/>
    </location>
</feature>
<dbReference type="PANTHER" id="PTHR42948">
    <property type="entry name" value="TRANSPORTER"/>
    <property type="match status" value="1"/>
</dbReference>
<accession>A0A9D1NXC8</accession>
<evidence type="ECO:0000256" key="1">
    <source>
        <dbReference type="ARBA" id="ARBA00004141"/>
    </source>
</evidence>